<keyword evidence="6 9" id="KW-0472">Membrane</keyword>
<dbReference type="AlphaFoldDB" id="A0A8B9KBM1"/>
<comment type="subcellular location">
    <subcellularLocation>
        <location evidence="1">Cell membrane</location>
        <topology evidence="1">Single-pass membrane protein</topology>
    </subcellularLocation>
</comment>
<keyword evidence="4" id="KW-0677">Repeat</keyword>
<feature type="chain" id="PRO_5034697435" evidence="10">
    <location>
        <begin position="31"/>
        <end position="1087"/>
    </location>
</feature>
<dbReference type="FunFam" id="3.20.20.80:FF:000062">
    <property type="entry name" value="Klotho"/>
    <property type="match status" value="1"/>
</dbReference>
<dbReference type="PROSITE" id="PS00653">
    <property type="entry name" value="GLYCOSYL_HYDROL_F1_2"/>
    <property type="match status" value="1"/>
</dbReference>
<keyword evidence="2" id="KW-1003">Cell membrane</keyword>
<evidence type="ECO:0000256" key="10">
    <source>
        <dbReference type="SAM" id="SignalP"/>
    </source>
</evidence>
<dbReference type="PRINTS" id="PR00131">
    <property type="entry name" value="GLHYDRLASE1"/>
</dbReference>
<dbReference type="Pfam" id="PF00232">
    <property type="entry name" value="Glyco_hydro_1"/>
    <property type="match status" value="3"/>
</dbReference>
<dbReference type="GO" id="GO:0005886">
    <property type="term" value="C:plasma membrane"/>
    <property type="evidence" value="ECO:0007669"/>
    <property type="project" value="UniProtKB-SubCell"/>
</dbReference>
<evidence type="ECO:0000256" key="6">
    <source>
        <dbReference type="ARBA" id="ARBA00023136"/>
    </source>
</evidence>
<evidence type="ECO:0000256" key="5">
    <source>
        <dbReference type="ARBA" id="ARBA00022989"/>
    </source>
</evidence>
<evidence type="ECO:0000313" key="12">
    <source>
        <dbReference type="Proteomes" id="UP000694621"/>
    </source>
</evidence>
<dbReference type="FunFam" id="3.20.20.80:FF:000042">
    <property type="entry name" value="Klotho"/>
    <property type="match status" value="1"/>
</dbReference>
<reference evidence="11" key="1">
    <citation type="submission" date="2025-08" db="UniProtKB">
        <authorList>
            <consortium name="Ensembl"/>
        </authorList>
    </citation>
    <scope>IDENTIFICATION</scope>
</reference>
<feature type="transmembrane region" description="Helical" evidence="9">
    <location>
        <begin position="979"/>
        <end position="1002"/>
    </location>
</feature>
<dbReference type="OMA" id="RRKFWKA"/>
<dbReference type="Proteomes" id="UP000694621">
    <property type="component" value="Unplaced"/>
</dbReference>
<comment type="similarity">
    <text evidence="8">Belongs to the glycosyl hydrolase 1 family. Klotho subfamily.</text>
</comment>
<evidence type="ECO:0000256" key="3">
    <source>
        <dbReference type="ARBA" id="ARBA00022692"/>
    </source>
</evidence>
<name>A0A8B9KBM1_ASTMX</name>
<dbReference type="GO" id="GO:0004553">
    <property type="term" value="F:hydrolase activity, hydrolyzing O-glycosyl compounds"/>
    <property type="evidence" value="ECO:0007669"/>
    <property type="project" value="InterPro"/>
</dbReference>
<evidence type="ECO:0000256" key="8">
    <source>
        <dbReference type="ARBA" id="ARBA00060858"/>
    </source>
</evidence>
<evidence type="ECO:0000256" key="4">
    <source>
        <dbReference type="ARBA" id="ARBA00022737"/>
    </source>
</evidence>
<organism evidence="11 12">
    <name type="scientific">Astyanax mexicanus</name>
    <name type="common">Blind cave fish</name>
    <name type="synonym">Astyanax fasciatus mexicanus</name>
    <dbReference type="NCBI Taxonomy" id="7994"/>
    <lineage>
        <taxon>Eukaryota</taxon>
        <taxon>Metazoa</taxon>
        <taxon>Chordata</taxon>
        <taxon>Craniata</taxon>
        <taxon>Vertebrata</taxon>
        <taxon>Euteleostomi</taxon>
        <taxon>Actinopterygii</taxon>
        <taxon>Neopterygii</taxon>
        <taxon>Teleostei</taxon>
        <taxon>Ostariophysi</taxon>
        <taxon>Characiformes</taxon>
        <taxon>Characoidei</taxon>
        <taxon>Acestrorhamphidae</taxon>
        <taxon>Acestrorhamphinae</taxon>
        <taxon>Astyanax</taxon>
    </lineage>
</organism>
<dbReference type="GO" id="GO:0005975">
    <property type="term" value="P:carbohydrate metabolic process"/>
    <property type="evidence" value="ECO:0007669"/>
    <property type="project" value="InterPro"/>
</dbReference>
<evidence type="ECO:0000256" key="1">
    <source>
        <dbReference type="ARBA" id="ARBA00004162"/>
    </source>
</evidence>
<dbReference type="Gene3D" id="3.20.20.80">
    <property type="entry name" value="Glycosidases"/>
    <property type="match status" value="2"/>
</dbReference>
<sequence length="1087" mass="123467">MTHFLSCPSFFSFHLSLLLLTTCLWDGVESLSGDGKSVWLKPLNHSDFLSGTFPNGFLWGVGTSAFQTEGSWDLDGKGASVWDNFTRNRIQGMGSNTRADTASDSYALWEQDVEAAQYLGVNFYAFSLSWPRLFPDGDATGKANSKAVQHYRRLIHRIRVQGLEPVVTLFHWDSPQSLQEQFGGWKNRKMVEKFADYAAFCFTTFGRAVRYWITMHNPALVALLGYGTGAHAPGVIGDPADRFIVAHNLIRAHAAAWHIYDKQFRDQQNGQISITLGSHSVKPFTATAANVELCQKSMEAVIGWFAEPIHGSGDYPRSMRVQELIPEFTLEEKLWVRGTADFFSLAFGPDTAWGVRSQGSRFGQNMTLDLRKVLVWVQKEYGDPRVLVAEGSWFSDASEGVEDTLAVYNMKTFINQVFQAVVVDQVKVFGYSAWSLVDGFEWNYGYSIRRGLFYIDFNQPQRNRVPKTTAQYYRQIVKDNGFPSDGTERDIVGRFPCDFQFGVADITQQVHLRPFSPQFIDPLLYRWNFSGDGTLRPVVGVRLRTRGSQCSDFLAIQRHIRLIEMTGSTHYRFGLDWPQLLPNGDVSLPDWKAVRYYHCLLEELQRKGIQTAVTLLHPSHRSPTLGLPGPLDANGGWANSSTAEAFVDYATFCYREFGSLVRLWITINEPNSLTDMYNGSAQDKEAVVRNLLLAHARAWKVYHTHYRQKQGATVSFAVRANWVEPANPFIKSHSGAVQSFMLSELGRFLDPFLGDLDHAKEYPKEDTCSECSGYSRSFHLPRFSEDERIELKGALDFIALNHFTTCLVYSLQPQSQQDYGLMYDPTWTTSNNHWPMVPSGLRRVLNWVKGRYKDSRPVVITATGIDDHSLHDDLRQRYIRSYLQEALKARELDGVDLRGFYVWNLQDHHSSHFGFFTASHLHSQPKASVALYRQIVSQRGFPDDDEDDDGDPMTSECEFSDRAKACWLCSGVVAEYKPLLFFGTCLTVSVSMLAGVIVTMVVMKSRRKRRMRATQATPQRIRRQQMFATQRTAHRNPAFLKSSTRNGLNCPNIFEIKEFGVQRKQCPNFKTIRFSSTLQSTPSPHAN</sequence>
<dbReference type="InterPro" id="IPR033132">
    <property type="entry name" value="GH_1_N_CS"/>
</dbReference>
<evidence type="ECO:0000313" key="11">
    <source>
        <dbReference type="Ensembl" id="ENSAMXP00005033455.1"/>
    </source>
</evidence>
<dbReference type="PANTHER" id="PTHR10353:SF68">
    <property type="entry name" value="BETA-KLOTHO"/>
    <property type="match status" value="1"/>
</dbReference>
<dbReference type="PANTHER" id="PTHR10353">
    <property type="entry name" value="GLYCOSYL HYDROLASE"/>
    <property type="match status" value="1"/>
</dbReference>
<evidence type="ECO:0000256" key="2">
    <source>
        <dbReference type="ARBA" id="ARBA00022475"/>
    </source>
</evidence>
<evidence type="ECO:0000256" key="7">
    <source>
        <dbReference type="ARBA" id="ARBA00023180"/>
    </source>
</evidence>
<keyword evidence="7" id="KW-0325">Glycoprotein</keyword>
<evidence type="ECO:0000256" key="9">
    <source>
        <dbReference type="SAM" id="Phobius"/>
    </source>
</evidence>
<dbReference type="SUPFAM" id="SSF51445">
    <property type="entry name" value="(Trans)glycosidases"/>
    <property type="match status" value="2"/>
</dbReference>
<dbReference type="Ensembl" id="ENSAMXT00005036542.1">
    <property type="protein sequence ID" value="ENSAMXP00005033455.1"/>
    <property type="gene ID" value="ENSAMXG00005016232.1"/>
</dbReference>
<keyword evidence="3 9" id="KW-0812">Transmembrane</keyword>
<keyword evidence="5 9" id="KW-1133">Transmembrane helix</keyword>
<accession>A0A8B9KBM1</accession>
<proteinExistence type="inferred from homology"/>
<dbReference type="InterPro" id="IPR017853">
    <property type="entry name" value="GH"/>
</dbReference>
<keyword evidence="10" id="KW-0732">Signal</keyword>
<dbReference type="InterPro" id="IPR001360">
    <property type="entry name" value="Glyco_hydro_1"/>
</dbReference>
<protein>
    <submittedName>
        <fullName evidence="11">Klotho beta</fullName>
    </submittedName>
</protein>
<feature type="signal peptide" evidence="10">
    <location>
        <begin position="1"/>
        <end position="30"/>
    </location>
</feature>